<name>A0AAW7K2A0_9GAMM</name>
<reference evidence="2 4" key="1">
    <citation type="submission" date="2015-03" db="EMBL/GenBank/DDBJ databases">
        <authorList>
            <consortium name="Pathogen Informatics"/>
            <person name="Murphy D."/>
        </authorList>
    </citation>
    <scope>NUCLEOTIDE SEQUENCE [LARGE SCALE GENOMIC DNA]</scope>
    <source>
        <strain evidence="2">Type strain: CIP110231</strain>
        <strain evidence="4">type strain: CIP110231</strain>
    </source>
</reference>
<sequence>MSDIQLINLNGNPPVGHYSHVACAGGLAYLSGQLPITVIGEPLTNQPFEYQVAQVFDNIDRVLASCGCDRRALIQVRVYLNDTGLWLQFNQLYANWLGEHRPARCVVPVAELHYGLMIEIEAIAQLAH</sequence>
<evidence type="ECO:0000313" key="2">
    <source>
        <dbReference type="EMBL" id="CNE94807.1"/>
    </source>
</evidence>
<dbReference type="RefSeq" id="WP_049600382.1">
    <property type="nucleotide sequence ID" value="NZ_CPYD01000012.1"/>
</dbReference>
<evidence type="ECO:0000313" key="5">
    <source>
        <dbReference type="Proteomes" id="UP001167864"/>
    </source>
</evidence>
<dbReference type="EC" id="3.5.4.-" evidence="2"/>
<evidence type="ECO:0000313" key="3">
    <source>
        <dbReference type="EMBL" id="MDN0088713.1"/>
    </source>
</evidence>
<dbReference type="Proteomes" id="UP000040578">
    <property type="component" value="Unassembled WGS sequence"/>
</dbReference>
<dbReference type="InterPro" id="IPR019897">
    <property type="entry name" value="RidA_CS"/>
</dbReference>
<reference evidence="3" key="2">
    <citation type="submission" date="2023-06" db="EMBL/GenBank/DDBJ databases">
        <authorList>
            <person name="Polev D.E."/>
            <person name="Saitova A.T."/>
            <person name="Bogumilchik E.A."/>
            <person name="Kokorina G.I."/>
            <person name="Voskresenskaia E.A."/>
        </authorList>
    </citation>
    <scope>NUCLEOTIDE SEQUENCE</scope>
    <source>
        <strain evidence="3">2145 StPb PI</strain>
    </source>
</reference>
<dbReference type="PANTHER" id="PTHR11803:SF58">
    <property type="entry name" value="PROTEIN HMF1-RELATED"/>
    <property type="match status" value="1"/>
</dbReference>
<dbReference type="Proteomes" id="UP001167864">
    <property type="component" value="Unassembled WGS sequence"/>
</dbReference>
<dbReference type="EMBL" id="JAUEHU010000016">
    <property type="protein sequence ID" value="MDN0088713.1"/>
    <property type="molecule type" value="Genomic_DNA"/>
</dbReference>
<dbReference type="PANTHER" id="PTHR11803">
    <property type="entry name" value="2-IMINOBUTANOATE/2-IMINOPROPANOATE DEAMINASE RIDA"/>
    <property type="match status" value="1"/>
</dbReference>
<dbReference type="PROSITE" id="PS01094">
    <property type="entry name" value="UPF0076"/>
    <property type="match status" value="1"/>
</dbReference>
<comment type="caution">
    <text evidence="3">The sequence shown here is derived from an EMBL/GenBank/DDBJ whole genome shotgun (WGS) entry which is preliminary data.</text>
</comment>
<dbReference type="EMBL" id="CPYD01000012">
    <property type="protein sequence ID" value="CNE94807.1"/>
    <property type="molecule type" value="Genomic_DNA"/>
</dbReference>
<dbReference type="GO" id="GO:0019239">
    <property type="term" value="F:deaminase activity"/>
    <property type="evidence" value="ECO:0007669"/>
    <property type="project" value="TreeGrafter"/>
</dbReference>
<dbReference type="InterPro" id="IPR006175">
    <property type="entry name" value="YjgF/YER057c/UK114"/>
</dbReference>
<dbReference type="Pfam" id="PF01042">
    <property type="entry name" value="Ribonuc_L-PSP"/>
    <property type="match status" value="1"/>
</dbReference>
<accession>A0AAW7K2A0</accession>
<dbReference type="SUPFAM" id="SSF55298">
    <property type="entry name" value="YjgF-like"/>
    <property type="match status" value="1"/>
</dbReference>
<proteinExistence type="inferred from homology"/>
<evidence type="ECO:0000313" key="4">
    <source>
        <dbReference type="Proteomes" id="UP000040578"/>
    </source>
</evidence>
<dbReference type="AlphaFoldDB" id="A0AAW7K2A0"/>
<gene>
    <name evidence="2" type="primary">yabJ_2</name>
    <name evidence="2" type="ORF">ERS137967_02934</name>
    <name evidence="3" type="ORF">QVN42_15260</name>
</gene>
<dbReference type="InterPro" id="IPR035959">
    <property type="entry name" value="RutC-like_sf"/>
</dbReference>
<dbReference type="GO" id="GO:0005829">
    <property type="term" value="C:cytosol"/>
    <property type="evidence" value="ECO:0007669"/>
    <property type="project" value="TreeGrafter"/>
</dbReference>
<dbReference type="CDD" id="cd00448">
    <property type="entry name" value="YjgF_YER057c_UK114_family"/>
    <property type="match status" value="1"/>
</dbReference>
<dbReference type="EC" id="3.5.-.-" evidence="3"/>
<dbReference type="Gene3D" id="3.30.1330.40">
    <property type="entry name" value="RutC-like"/>
    <property type="match status" value="1"/>
</dbReference>
<keyword evidence="4" id="KW-1185">Reference proteome</keyword>
<organism evidence="3 5">
    <name type="scientific">Yersinia nurmii</name>
    <dbReference type="NCBI Taxonomy" id="685706"/>
    <lineage>
        <taxon>Bacteria</taxon>
        <taxon>Pseudomonadati</taxon>
        <taxon>Pseudomonadota</taxon>
        <taxon>Gammaproteobacteria</taxon>
        <taxon>Enterobacterales</taxon>
        <taxon>Yersiniaceae</taxon>
        <taxon>Yersinia</taxon>
    </lineage>
</organism>
<keyword evidence="3" id="KW-0378">Hydrolase</keyword>
<evidence type="ECO:0000256" key="1">
    <source>
        <dbReference type="ARBA" id="ARBA00010552"/>
    </source>
</evidence>
<comment type="similarity">
    <text evidence="1">Belongs to the RutC family.</text>
</comment>
<protein>
    <submittedName>
        <fullName evidence="2">Endoribonuclease L-PSP</fullName>
        <ecNumber evidence="2">3.5.4.-</ecNumber>
    </submittedName>
    <submittedName>
        <fullName evidence="3">RidA family protein</fullName>
        <ecNumber evidence="3">3.5.-.-</ecNumber>
    </submittedName>
</protein>